<dbReference type="Gene3D" id="3.30.1370.210">
    <property type="match status" value="1"/>
</dbReference>
<gene>
    <name evidence="10" type="ORF">TCM_001774</name>
</gene>
<feature type="zinc finger region" description="C3H1-type" evidence="7">
    <location>
        <begin position="67"/>
        <end position="94"/>
    </location>
</feature>
<feature type="repeat" description="WD" evidence="6">
    <location>
        <begin position="268"/>
        <end position="297"/>
    </location>
</feature>
<dbReference type="EMBL" id="CM001879">
    <property type="protein sequence ID" value="EOX92912.1"/>
    <property type="molecule type" value="Genomic_DNA"/>
</dbReference>
<evidence type="ECO:0000256" key="6">
    <source>
        <dbReference type="PROSITE-ProRule" id="PRU00221"/>
    </source>
</evidence>
<dbReference type="PANTHER" id="PTHR44489">
    <property type="match status" value="1"/>
</dbReference>
<dbReference type="Gramene" id="EOX92912">
    <property type="protein sequence ID" value="EOX92912"/>
    <property type="gene ID" value="TCM_001774"/>
</dbReference>
<dbReference type="SUPFAM" id="SSF50978">
    <property type="entry name" value="WD40 repeat-like"/>
    <property type="match status" value="1"/>
</dbReference>
<protein>
    <submittedName>
        <fullName evidence="10">Zinc finger WD40 repeat protein 1, putative</fullName>
    </submittedName>
</protein>
<dbReference type="STRING" id="3641.A0A061DKF8"/>
<keyword evidence="2 7" id="KW-0479">Metal-binding</keyword>
<feature type="transmembrane region" description="Helical" evidence="8">
    <location>
        <begin position="317"/>
        <end position="337"/>
    </location>
</feature>
<organism evidence="10 11">
    <name type="scientific">Theobroma cacao</name>
    <name type="common">Cacao</name>
    <name type="synonym">Cocoa</name>
    <dbReference type="NCBI Taxonomy" id="3641"/>
    <lineage>
        <taxon>Eukaryota</taxon>
        <taxon>Viridiplantae</taxon>
        <taxon>Streptophyta</taxon>
        <taxon>Embryophyta</taxon>
        <taxon>Tracheophyta</taxon>
        <taxon>Spermatophyta</taxon>
        <taxon>Magnoliopsida</taxon>
        <taxon>eudicotyledons</taxon>
        <taxon>Gunneridae</taxon>
        <taxon>Pentapetalae</taxon>
        <taxon>rosids</taxon>
        <taxon>malvids</taxon>
        <taxon>Malvales</taxon>
        <taxon>Malvaceae</taxon>
        <taxon>Byttnerioideae</taxon>
        <taxon>Theobroma</taxon>
    </lineage>
</organism>
<dbReference type="PROSITE" id="PS50103">
    <property type="entry name" value="ZF_C3H1"/>
    <property type="match status" value="1"/>
</dbReference>
<dbReference type="HOGENOM" id="CLU_037680_1_0_1"/>
<dbReference type="Gene3D" id="2.130.10.10">
    <property type="entry name" value="YVTN repeat-like/Quinoprotein amine dehydrogenase"/>
    <property type="match status" value="2"/>
</dbReference>
<keyword evidence="4 7" id="KW-0863">Zinc-finger</keyword>
<dbReference type="InterPro" id="IPR036322">
    <property type="entry name" value="WD40_repeat_dom_sf"/>
</dbReference>
<accession>A0A061DKF8</accession>
<dbReference type="InterPro" id="IPR000571">
    <property type="entry name" value="Znf_CCCH"/>
</dbReference>
<dbReference type="AlphaFoldDB" id="A0A061DKF8"/>
<dbReference type="PANTHER" id="PTHR44489:SF14">
    <property type="entry name" value="ZINC FINGER CCCH DOMAIN-CONTAINING PROTEIN 59-RELATED"/>
    <property type="match status" value="1"/>
</dbReference>
<dbReference type="OMA" id="GQLTVWK"/>
<keyword evidence="5 7" id="KW-0862">Zinc</keyword>
<reference evidence="10 11" key="1">
    <citation type="journal article" date="2013" name="Genome Biol.">
        <title>The genome sequence of the most widely cultivated cacao type and its use to identify candidate genes regulating pod color.</title>
        <authorList>
            <person name="Motamayor J.C."/>
            <person name="Mockaitis K."/>
            <person name="Schmutz J."/>
            <person name="Haiminen N."/>
            <person name="Iii D.L."/>
            <person name="Cornejo O."/>
            <person name="Findley S.D."/>
            <person name="Zheng P."/>
            <person name="Utro F."/>
            <person name="Royaert S."/>
            <person name="Saski C."/>
            <person name="Jenkins J."/>
            <person name="Podicheti R."/>
            <person name="Zhao M."/>
            <person name="Scheffler B.E."/>
            <person name="Stack J.C."/>
            <person name="Feltus F.A."/>
            <person name="Mustiga G.M."/>
            <person name="Amores F."/>
            <person name="Phillips W."/>
            <person name="Marelli J.P."/>
            <person name="May G.D."/>
            <person name="Shapiro H."/>
            <person name="Ma J."/>
            <person name="Bustamante C.D."/>
            <person name="Schnell R.J."/>
            <person name="Main D."/>
            <person name="Gilbert D."/>
            <person name="Parida L."/>
            <person name="Kuhn D.N."/>
        </authorList>
    </citation>
    <scope>NUCLEOTIDE SEQUENCE [LARGE SCALE GENOMIC DNA]</scope>
    <source>
        <strain evidence="11">cv. Matina 1-6</strain>
    </source>
</reference>
<dbReference type="PRINTS" id="PR00320">
    <property type="entry name" value="GPROTEINBRPT"/>
</dbReference>
<keyword evidence="8" id="KW-1133">Transmembrane helix</keyword>
<dbReference type="InterPro" id="IPR019775">
    <property type="entry name" value="WD40_repeat_CS"/>
</dbReference>
<dbReference type="InterPro" id="IPR015943">
    <property type="entry name" value="WD40/YVTN_repeat-like_dom_sf"/>
</dbReference>
<evidence type="ECO:0000256" key="3">
    <source>
        <dbReference type="ARBA" id="ARBA00022737"/>
    </source>
</evidence>
<sequence length="409" mass="45717">MGIRRAARRYDHDSVERLSVRRQGEAANINDYRRNAKPYHSISEDLLAKSSSHHPKNSYVSTIKAREQENKLCKYWMSGYCARGDKCWYLHSWYCGDGFTMLAKLEGHKKAVHGIALPLESEKLYSGSSDGTVRTWNCHSGKCVRLSNLGDEVGSMITEGPWVFIGMKGVIKLWNIQTVDELSLKGPVGQVYSMVVANNMLFAGAQNGVIFAWKGSSEASPFQLVASMEAHSGAVLCLTVGEKKLYSGSVDHTIRVWDMDTLQCIKTLNGHEDAVMSLLYCNGCLFSCSLDCTIKVWFATEGENWEVIYTHKEENCVYYLTLISVFTIMGVLALCGMNDAETKPVLFCSCNDNTVRLYDLPSFTERGRLYSKHEVRVIQRGPFPLFFTGDGNGSLTVWKWLQKPGGGAP</sequence>
<evidence type="ECO:0000256" key="5">
    <source>
        <dbReference type="ARBA" id="ARBA00022833"/>
    </source>
</evidence>
<evidence type="ECO:0000256" key="2">
    <source>
        <dbReference type="ARBA" id="ARBA00022723"/>
    </source>
</evidence>
<dbReference type="InterPro" id="IPR044715">
    <property type="entry name" value="WDR86-like"/>
</dbReference>
<evidence type="ECO:0000259" key="9">
    <source>
        <dbReference type="PROSITE" id="PS50103"/>
    </source>
</evidence>
<dbReference type="PROSITE" id="PS00678">
    <property type="entry name" value="WD_REPEATS_1"/>
    <property type="match status" value="1"/>
</dbReference>
<dbReference type="InterPro" id="IPR020472">
    <property type="entry name" value="WD40_PAC1"/>
</dbReference>
<dbReference type="SMART" id="SM00320">
    <property type="entry name" value="WD40"/>
    <property type="match status" value="6"/>
</dbReference>
<dbReference type="Proteomes" id="UP000026915">
    <property type="component" value="Chromosome 1"/>
</dbReference>
<dbReference type="PROSITE" id="PS50294">
    <property type="entry name" value="WD_REPEATS_REGION"/>
    <property type="match status" value="2"/>
</dbReference>
<keyword evidence="11" id="KW-1185">Reference proteome</keyword>
<name>A0A061DKF8_THECC</name>
<dbReference type="Pfam" id="PF00400">
    <property type="entry name" value="WD40"/>
    <property type="match status" value="3"/>
</dbReference>
<evidence type="ECO:0000256" key="4">
    <source>
        <dbReference type="ARBA" id="ARBA00022771"/>
    </source>
</evidence>
<keyword evidence="8" id="KW-0812">Transmembrane</keyword>
<dbReference type="InterPro" id="IPR001680">
    <property type="entry name" value="WD40_rpt"/>
</dbReference>
<keyword evidence="3" id="KW-0677">Repeat</keyword>
<evidence type="ECO:0000256" key="8">
    <source>
        <dbReference type="SAM" id="Phobius"/>
    </source>
</evidence>
<dbReference type="InParanoid" id="A0A061DKF8"/>
<feature type="repeat" description="WD" evidence="6">
    <location>
        <begin position="228"/>
        <end position="267"/>
    </location>
</feature>
<feature type="repeat" description="WD" evidence="6">
    <location>
        <begin position="105"/>
        <end position="146"/>
    </location>
</feature>
<evidence type="ECO:0000313" key="11">
    <source>
        <dbReference type="Proteomes" id="UP000026915"/>
    </source>
</evidence>
<dbReference type="eggNOG" id="KOG0274">
    <property type="taxonomic scope" value="Eukaryota"/>
</dbReference>
<dbReference type="InterPro" id="IPR036855">
    <property type="entry name" value="Znf_CCCH_sf"/>
</dbReference>
<dbReference type="SUPFAM" id="SSF90229">
    <property type="entry name" value="CCCH zinc finger"/>
    <property type="match status" value="1"/>
</dbReference>
<keyword evidence="8" id="KW-0472">Membrane</keyword>
<dbReference type="Pfam" id="PF18345">
    <property type="entry name" value="zf_CCCH_4"/>
    <property type="match status" value="1"/>
</dbReference>
<evidence type="ECO:0000313" key="10">
    <source>
        <dbReference type="EMBL" id="EOX92912.1"/>
    </source>
</evidence>
<evidence type="ECO:0000256" key="7">
    <source>
        <dbReference type="PROSITE-ProRule" id="PRU00723"/>
    </source>
</evidence>
<dbReference type="GO" id="GO:0008270">
    <property type="term" value="F:zinc ion binding"/>
    <property type="evidence" value="ECO:0007669"/>
    <property type="project" value="UniProtKB-KW"/>
</dbReference>
<feature type="domain" description="C3H1-type" evidence="9">
    <location>
        <begin position="67"/>
        <end position="94"/>
    </location>
</feature>
<dbReference type="PROSITE" id="PS50082">
    <property type="entry name" value="WD_REPEATS_2"/>
    <property type="match status" value="3"/>
</dbReference>
<proteinExistence type="predicted"/>
<keyword evidence="1 6" id="KW-0853">WD repeat</keyword>
<dbReference type="SMART" id="SM00356">
    <property type="entry name" value="ZnF_C3H1"/>
    <property type="match status" value="1"/>
</dbReference>
<evidence type="ECO:0000256" key="1">
    <source>
        <dbReference type="ARBA" id="ARBA00022574"/>
    </source>
</evidence>